<feature type="transmembrane region" description="Helical" evidence="4">
    <location>
        <begin position="296"/>
        <end position="318"/>
    </location>
</feature>
<dbReference type="EMBL" id="WHOC01000190">
    <property type="protein sequence ID" value="NOU91255.1"/>
    <property type="molecule type" value="Genomic_DNA"/>
</dbReference>
<dbReference type="InterPro" id="IPR020449">
    <property type="entry name" value="Tscrpt_reg_AraC-type_HTH"/>
</dbReference>
<dbReference type="PANTHER" id="PTHR43280">
    <property type="entry name" value="ARAC-FAMILY TRANSCRIPTIONAL REGULATOR"/>
    <property type="match status" value="1"/>
</dbReference>
<keyword evidence="7" id="KW-1185">Reference proteome</keyword>
<dbReference type="PROSITE" id="PS00041">
    <property type="entry name" value="HTH_ARAC_FAMILY_1"/>
    <property type="match status" value="1"/>
</dbReference>
<reference evidence="6 7" key="1">
    <citation type="submission" date="2019-10" db="EMBL/GenBank/DDBJ databases">
        <title>Description of Paenibacillus choica sp. nov.</title>
        <authorList>
            <person name="Carlier A."/>
            <person name="Qi S."/>
        </authorList>
    </citation>
    <scope>NUCLEOTIDE SEQUENCE [LARGE SCALE GENOMIC DNA]</scope>
    <source>
        <strain evidence="6 7">LMG 31460</strain>
    </source>
</reference>
<dbReference type="PANTHER" id="PTHR43280:SF2">
    <property type="entry name" value="HTH-TYPE TRANSCRIPTIONAL REGULATOR EXSA"/>
    <property type="match status" value="1"/>
</dbReference>
<evidence type="ECO:0000256" key="2">
    <source>
        <dbReference type="ARBA" id="ARBA00023125"/>
    </source>
</evidence>
<evidence type="ECO:0000256" key="1">
    <source>
        <dbReference type="ARBA" id="ARBA00023015"/>
    </source>
</evidence>
<dbReference type="Gene3D" id="1.10.10.60">
    <property type="entry name" value="Homeodomain-like"/>
    <property type="match status" value="2"/>
</dbReference>
<keyword evidence="1" id="KW-0805">Transcription regulation</keyword>
<feature type="domain" description="HTH araC/xylS-type" evidence="5">
    <location>
        <begin position="661"/>
        <end position="760"/>
    </location>
</feature>
<dbReference type="RefSeq" id="WP_171693958.1">
    <property type="nucleotide sequence ID" value="NZ_WHOC01000190.1"/>
</dbReference>
<keyword evidence="3" id="KW-0804">Transcription</keyword>
<dbReference type="Proteomes" id="UP000658690">
    <property type="component" value="Unassembled WGS sequence"/>
</dbReference>
<dbReference type="InterPro" id="IPR009057">
    <property type="entry name" value="Homeodomain-like_sf"/>
</dbReference>
<dbReference type="InterPro" id="IPR018062">
    <property type="entry name" value="HTH_AraC-typ_CS"/>
</dbReference>
<dbReference type="InterPro" id="IPR018060">
    <property type="entry name" value="HTH_AraC"/>
</dbReference>
<evidence type="ECO:0000256" key="4">
    <source>
        <dbReference type="SAM" id="Phobius"/>
    </source>
</evidence>
<sequence length="767" mass="88960">MNRFSRIRLTLFHKYVLSYLLVFATPFVILGFFIYTNAVKTVQNEVEMSNHYKLNQVRTLLDQQILGMNQLAARMANDYRLSPYMAKVNDFYASETVKELAKYKANSPILEELLLYFRGDELIYSTEGVVSLDVLTKKTYRFSDQDGLSFQQELNSNRQITLKPAAPVVLRGDREKRLLTYLFPVLPNSSNPYATLLFLIDESVLTNTMKDMLGNFQGDVYLLNDKGDILAAERTLNSIHMQEIRNLLASSKESIVNEIGSSRYSIMREKSEITGWSYVIVMPTDQFWQRVIQYKFVVRSLLLTVLLVGLAIAVFIAFKQFGPIRSLEEHLRLRRNHEQNQHTEERKPNELDWIRSTFDDMFDYAKRLEFDLEHQRPLVQEQALLRLLKGSGLEPNADGDPLYDRHFRELQGEYYFIIAISLKEGISDFVHDDMKNRDAVLQMLHRVHFEGGKGFGLELMEEQAVALIVSVEDTSQLTRAFREQTAEIVQQWLWEQFQLSPLIGVGTVSREMSMINRSLIEGLAMLEYRLQSHNGRILFFEDISQIQDQTNSYSLGEQVKFNQSLKQGDRTVCLETLEGLLDSIALTEQSVLLLRCVCFDMVNTVLKQMQTMKIGFDWPETRLMMEFQTLDDLRKRIRAVVIRICDHVEVQKDHKQADLCERIVGEITLNFRSSQLSLDMLSQKFGLSASYISRFVREQTGISFTEYVLRLRVEAVKQVIVSSDRPIKEIILETGYQDMSNFIKKFKNMEGITPGEYRKTYGKMDIP</sequence>
<keyword evidence="2" id="KW-0238">DNA-binding</keyword>
<dbReference type="Pfam" id="PF12833">
    <property type="entry name" value="HTH_18"/>
    <property type="match status" value="1"/>
</dbReference>
<comment type="caution">
    <text evidence="6">The sequence shown here is derived from an EMBL/GenBank/DDBJ whole genome shotgun (WGS) entry which is preliminary data.</text>
</comment>
<accession>A0ABX1ZD52</accession>
<proteinExistence type="predicted"/>
<keyword evidence="4" id="KW-0472">Membrane</keyword>
<organism evidence="6 7">
    <name type="scientific">Paenibacillus germinis</name>
    <dbReference type="NCBI Taxonomy" id="2654979"/>
    <lineage>
        <taxon>Bacteria</taxon>
        <taxon>Bacillati</taxon>
        <taxon>Bacillota</taxon>
        <taxon>Bacilli</taxon>
        <taxon>Bacillales</taxon>
        <taxon>Paenibacillaceae</taxon>
        <taxon>Paenibacillus</taxon>
    </lineage>
</organism>
<keyword evidence="4" id="KW-1133">Transmembrane helix</keyword>
<evidence type="ECO:0000313" key="6">
    <source>
        <dbReference type="EMBL" id="NOU91255.1"/>
    </source>
</evidence>
<evidence type="ECO:0000256" key="3">
    <source>
        <dbReference type="ARBA" id="ARBA00023163"/>
    </source>
</evidence>
<evidence type="ECO:0000259" key="5">
    <source>
        <dbReference type="PROSITE" id="PS01124"/>
    </source>
</evidence>
<dbReference type="PROSITE" id="PS01124">
    <property type="entry name" value="HTH_ARAC_FAMILY_2"/>
    <property type="match status" value="1"/>
</dbReference>
<dbReference type="PRINTS" id="PR00032">
    <property type="entry name" value="HTHARAC"/>
</dbReference>
<keyword evidence="4" id="KW-0812">Transmembrane</keyword>
<evidence type="ECO:0000313" key="7">
    <source>
        <dbReference type="Proteomes" id="UP000658690"/>
    </source>
</evidence>
<dbReference type="SMART" id="SM00342">
    <property type="entry name" value="HTH_ARAC"/>
    <property type="match status" value="1"/>
</dbReference>
<protein>
    <submittedName>
        <fullName evidence="6">Helix-turn-helix domain-containing protein</fullName>
    </submittedName>
</protein>
<name>A0ABX1ZD52_9BACL</name>
<feature type="transmembrane region" description="Helical" evidence="4">
    <location>
        <begin position="12"/>
        <end position="35"/>
    </location>
</feature>
<gene>
    <name evidence="6" type="ORF">GC102_36855</name>
</gene>
<dbReference type="SUPFAM" id="SSF46689">
    <property type="entry name" value="Homeodomain-like"/>
    <property type="match status" value="1"/>
</dbReference>